<name>A0A3B0MB14_9RHOB</name>
<keyword evidence="2" id="KW-1185">Reference proteome</keyword>
<evidence type="ECO:0000313" key="2">
    <source>
        <dbReference type="Proteomes" id="UP000272908"/>
    </source>
</evidence>
<protein>
    <submittedName>
        <fullName evidence="1">Uncharacterized protein</fullName>
    </submittedName>
</protein>
<dbReference type="AlphaFoldDB" id="A0A3B0MB14"/>
<organism evidence="1 2">
    <name type="scientific">Roseinatronobacter ekhonensis</name>
    <dbReference type="NCBI Taxonomy" id="254356"/>
    <lineage>
        <taxon>Bacteria</taxon>
        <taxon>Pseudomonadati</taxon>
        <taxon>Pseudomonadota</taxon>
        <taxon>Alphaproteobacteria</taxon>
        <taxon>Rhodobacterales</taxon>
        <taxon>Paracoccaceae</taxon>
        <taxon>Roseinatronobacter</taxon>
    </lineage>
</organism>
<proteinExistence type="predicted"/>
<evidence type="ECO:0000313" key="1">
    <source>
        <dbReference type="EMBL" id="SUZ32863.1"/>
    </source>
</evidence>
<dbReference type="RefSeq" id="WP_121095960.1">
    <property type="nucleotide sequence ID" value="NZ_UIHC01000030.1"/>
</dbReference>
<sequence>MTILRKRIDRLERNRPALDADVPFELIGLAPDVAARFMAAKAQGTFPRSLCDADLHALVALGDELGVI</sequence>
<dbReference type="OrthoDB" id="9910955at2"/>
<gene>
    <name evidence="1" type="ORF">ROE7235_02626</name>
</gene>
<reference evidence="2" key="1">
    <citation type="submission" date="2018-08" db="EMBL/GenBank/DDBJ databases">
        <authorList>
            <person name="Rodrigo-Torres L."/>
            <person name="Arahal R. D."/>
            <person name="Lucena T."/>
        </authorList>
    </citation>
    <scope>NUCLEOTIDE SEQUENCE [LARGE SCALE GENOMIC DNA]</scope>
    <source>
        <strain evidence="2">CECT 7235</strain>
    </source>
</reference>
<dbReference type="Proteomes" id="UP000272908">
    <property type="component" value="Unassembled WGS sequence"/>
</dbReference>
<dbReference type="EMBL" id="UIHC01000030">
    <property type="protein sequence ID" value="SUZ32863.1"/>
    <property type="molecule type" value="Genomic_DNA"/>
</dbReference>
<accession>A0A3B0MB14</accession>